<evidence type="ECO:0000313" key="3">
    <source>
        <dbReference type="EMBL" id="TWX68997.1"/>
    </source>
</evidence>
<evidence type="ECO:0000256" key="1">
    <source>
        <dbReference type="SAM" id="Phobius"/>
    </source>
</evidence>
<dbReference type="Proteomes" id="UP000321917">
    <property type="component" value="Unassembled WGS sequence"/>
</dbReference>
<comment type="caution">
    <text evidence="3">The sequence shown here is derived from an EMBL/GenBank/DDBJ whole genome shotgun (WGS) entry which is preliminary data.</text>
</comment>
<keyword evidence="1" id="KW-0812">Transmembrane</keyword>
<keyword evidence="4" id="KW-1185">Reference proteome</keyword>
<dbReference type="EMBL" id="VOLQ01000009">
    <property type="protein sequence ID" value="TWX68997.1"/>
    <property type="molecule type" value="Genomic_DNA"/>
</dbReference>
<dbReference type="RefSeq" id="WP_146799386.1">
    <property type="nucleotide sequence ID" value="NZ_VOLP01000011.1"/>
</dbReference>
<evidence type="ECO:0000313" key="5">
    <source>
        <dbReference type="Proteomes" id="UP000321917"/>
    </source>
</evidence>
<organism evidence="3 5">
    <name type="scientific">Colwellia hornerae</name>
    <dbReference type="NCBI Taxonomy" id="89402"/>
    <lineage>
        <taxon>Bacteria</taxon>
        <taxon>Pseudomonadati</taxon>
        <taxon>Pseudomonadota</taxon>
        <taxon>Gammaproteobacteria</taxon>
        <taxon>Alteromonadales</taxon>
        <taxon>Colwelliaceae</taxon>
        <taxon>Colwellia</taxon>
    </lineage>
</organism>
<feature type="transmembrane region" description="Helical" evidence="1">
    <location>
        <begin position="62"/>
        <end position="83"/>
    </location>
</feature>
<keyword evidence="1" id="KW-1133">Transmembrane helix</keyword>
<dbReference type="AlphaFoldDB" id="A0A5C6QJW6"/>
<accession>A0A5C6QJW6</accession>
<proteinExistence type="predicted"/>
<feature type="transmembrane region" description="Helical" evidence="1">
    <location>
        <begin position="34"/>
        <end position="56"/>
    </location>
</feature>
<dbReference type="EMBL" id="VOLR01000010">
    <property type="protein sequence ID" value="TWX60210.1"/>
    <property type="molecule type" value="Genomic_DNA"/>
</dbReference>
<dbReference type="OrthoDB" id="6293459at2"/>
<sequence>MWSRTFAGLIIGLLLSVSLVLNLNLLLPIKEDTMLLIGLLLAFPLWAGVQVWGYSFANAKKAWLKLTMVLIPSVLINAALLSLR</sequence>
<gene>
    <name evidence="2" type="ORF">ESZ26_08870</name>
    <name evidence="3" type="ORF">ESZ27_06560</name>
</gene>
<feature type="transmembrane region" description="Helical" evidence="1">
    <location>
        <begin position="6"/>
        <end position="27"/>
    </location>
</feature>
<protein>
    <submittedName>
        <fullName evidence="3">Uncharacterized protein</fullName>
    </submittedName>
</protein>
<dbReference type="Proteomes" id="UP000321525">
    <property type="component" value="Unassembled WGS sequence"/>
</dbReference>
<evidence type="ECO:0000313" key="4">
    <source>
        <dbReference type="Proteomes" id="UP000321525"/>
    </source>
</evidence>
<evidence type="ECO:0000313" key="2">
    <source>
        <dbReference type="EMBL" id="TWX60210.1"/>
    </source>
</evidence>
<keyword evidence="1" id="KW-0472">Membrane</keyword>
<reference evidence="3 5" key="1">
    <citation type="submission" date="2019-07" db="EMBL/GenBank/DDBJ databases">
        <title>Genomes of sea-ice associated Colwellia species.</title>
        <authorList>
            <person name="Bowman J.P."/>
        </authorList>
    </citation>
    <scope>NUCLEOTIDE SEQUENCE [LARGE SCALE GENOMIC DNA]</scope>
    <source>
        <strain evidence="2 4">ACAM 607</strain>
        <strain evidence="3 5">IC036</strain>
    </source>
</reference>
<name>A0A5C6QJW6_9GAMM</name>